<dbReference type="AlphaFoldDB" id="A0A7W7NU83"/>
<evidence type="ECO:0000313" key="3">
    <source>
        <dbReference type="EMBL" id="MBB4840544.1"/>
    </source>
</evidence>
<dbReference type="SUPFAM" id="SSF53474">
    <property type="entry name" value="alpha/beta-Hydrolases"/>
    <property type="match status" value="1"/>
</dbReference>
<accession>A0A7W7NU83</accession>
<dbReference type="RefSeq" id="WP_184169000.1">
    <property type="nucleotide sequence ID" value="NZ_JACHLN010000003.1"/>
</dbReference>
<feature type="signal peptide" evidence="1">
    <location>
        <begin position="1"/>
        <end position="21"/>
    </location>
</feature>
<reference evidence="3 4" key="1">
    <citation type="submission" date="2020-08" db="EMBL/GenBank/DDBJ databases">
        <title>Functional genomics of gut bacteria from endangered species of beetles.</title>
        <authorList>
            <person name="Carlos-Shanley C."/>
        </authorList>
    </citation>
    <scope>NUCLEOTIDE SEQUENCE [LARGE SCALE GENOMIC DNA]</scope>
    <source>
        <strain evidence="3 4">S00224</strain>
    </source>
</reference>
<dbReference type="Gene3D" id="3.40.50.1820">
    <property type="entry name" value="alpha/beta hydrolase"/>
    <property type="match status" value="1"/>
</dbReference>
<keyword evidence="4" id="KW-1185">Reference proteome</keyword>
<evidence type="ECO:0000313" key="4">
    <source>
        <dbReference type="Proteomes" id="UP000575241"/>
    </source>
</evidence>
<dbReference type="Proteomes" id="UP000575241">
    <property type="component" value="Unassembled WGS sequence"/>
</dbReference>
<keyword evidence="1" id="KW-0732">Signal</keyword>
<protein>
    <submittedName>
        <fullName evidence="3">Pimeloyl-ACP methyl ester carboxylesterase</fullName>
    </submittedName>
</protein>
<organism evidence="3 4">
    <name type="scientific">Sphingomonas kyeonggiensis</name>
    <dbReference type="NCBI Taxonomy" id="1268553"/>
    <lineage>
        <taxon>Bacteria</taxon>
        <taxon>Pseudomonadati</taxon>
        <taxon>Pseudomonadota</taxon>
        <taxon>Alphaproteobacteria</taxon>
        <taxon>Sphingomonadales</taxon>
        <taxon>Sphingomonadaceae</taxon>
        <taxon>Sphingomonas</taxon>
    </lineage>
</organism>
<sequence length="484" mass="51843">MRLLLGLVFALGLAAAPPAAAQSPLTLTPGTETASDGSPVRYEVGAITVPENRVKPDGKRITVGVLRIKATKPSNQPPIFLLVGGPGVTLLDTLGDASPRAKRRLRMWLDHAETNDLVIVEQRGYTLRGDMLELRYPAAPLDRPGRIEDEIAVTRKLAEGAAAANPGHDLAGYTIAECADDVDAVRRALGYDRISLTAASFGSQWAFAVLKRHPGTVARGLISLVEPLANGYDMPAHVFAVMQRVAFEAEQDPALKPFIPKGGLIAAARTVRDRFAAAPVTVEVPGTGKVVLGLGDYQRALFSHVVDASKWPAFVIDAYHGRYQAWAAEEVESRKASTAALIGPLIDTATGVTAARWAQLQADPALDMLGPWNFASYAATADAWPTADLGDAFRLPVRDETPILFVQGDWDANTPVENLVDVLPWFPNARALIVHRGQHNGRLLREHPDLDAATMRFLRDGTMPALPGRVDAAPVSFALPAATG</sequence>
<proteinExistence type="predicted"/>
<comment type="caution">
    <text evidence="3">The sequence shown here is derived from an EMBL/GenBank/DDBJ whole genome shotgun (WGS) entry which is preliminary data.</text>
</comment>
<feature type="domain" description="Peptidase S33 tripeptidyl aminopeptidase-like C-terminal" evidence="2">
    <location>
        <begin position="382"/>
        <end position="465"/>
    </location>
</feature>
<evidence type="ECO:0000259" key="2">
    <source>
        <dbReference type="Pfam" id="PF08386"/>
    </source>
</evidence>
<dbReference type="EMBL" id="JACHLN010000003">
    <property type="protein sequence ID" value="MBB4840544.1"/>
    <property type="molecule type" value="Genomic_DNA"/>
</dbReference>
<gene>
    <name evidence="3" type="ORF">HNP52_003636</name>
</gene>
<dbReference type="InterPro" id="IPR029058">
    <property type="entry name" value="AB_hydrolase_fold"/>
</dbReference>
<name>A0A7W7NU83_9SPHN</name>
<feature type="chain" id="PRO_5031101003" evidence="1">
    <location>
        <begin position="22"/>
        <end position="484"/>
    </location>
</feature>
<dbReference type="Pfam" id="PF08386">
    <property type="entry name" value="Abhydrolase_4"/>
    <property type="match status" value="1"/>
</dbReference>
<evidence type="ECO:0000256" key="1">
    <source>
        <dbReference type="SAM" id="SignalP"/>
    </source>
</evidence>
<dbReference type="InterPro" id="IPR013595">
    <property type="entry name" value="Pept_S33_TAP-like_C"/>
</dbReference>